<feature type="compositionally biased region" description="Low complexity" evidence="3">
    <location>
        <begin position="185"/>
        <end position="204"/>
    </location>
</feature>
<dbReference type="EMBL" id="CP012526">
    <property type="protein sequence ID" value="ALC47603.1"/>
    <property type="molecule type" value="Genomic_DNA"/>
</dbReference>
<keyword evidence="1 2" id="KW-0694">RNA-binding</keyword>
<protein>
    <submittedName>
        <fullName evidence="5">CG1340</fullName>
    </submittedName>
</protein>
<dbReference type="SMART" id="SM00360">
    <property type="entry name" value="RRM"/>
    <property type="match status" value="1"/>
</dbReference>
<evidence type="ECO:0000259" key="4">
    <source>
        <dbReference type="PROSITE" id="PS50102"/>
    </source>
</evidence>
<dbReference type="GO" id="GO:0003723">
    <property type="term" value="F:RNA binding"/>
    <property type="evidence" value="ECO:0007669"/>
    <property type="project" value="UniProtKB-UniRule"/>
</dbReference>
<dbReference type="PANTHER" id="PTHR23236:SF11">
    <property type="entry name" value="EUKARYOTIC TRANSLATION INITIATION FACTOR 4H"/>
    <property type="match status" value="1"/>
</dbReference>
<gene>
    <name evidence="5" type="ORF">Dbus_chr3Rg2353</name>
</gene>
<evidence type="ECO:0000256" key="2">
    <source>
        <dbReference type="PROSITE-ProRule" id="PRU00176"/>
    </source>
</evidence>
<dbReference type="PANTHER" id="PTHR23236">
    <property type="entry name" value="EUKARYOTIC TRANSLATION INITIATION FACTOR 4B/4H"/>
    <property type="match status" value="1"/>
</dbReference>
<feature type="domain" description="RRM" evidence="4">
    <location>
        <begin position="45"/>
        <end position="124"/>
    </location>
</feature>
<dbReference type="InterPro" id="IPR035979">
    <property type="entry name" value="RBD_domain_sf"/>
</dbReference>
<dbReference type="OrthoDB" id="48651at2759"/>
<dbReference type="AlphaFoldDB" id="A0A0M3QYF8"/>
<evidence type="ECO:0000256" key="3">
    <source>
        <dbReference type="SAM" id="MobiDB-lite"/>
    </source>
</evidence>
<feature type="region of interest" description="Disordered" evidence="3">
    <location>
        <begin position="126"/>
        <end position="368"/>
    </location>
</feature>
<feature type="compositionally biased region" description="Polar residues" evidence="3">
    <location>
        <begin position="234"/>
        <end position="268"/>
    </location>
</feature>
<feature type="compositionally biased region" description="Gly residues" evidence="3">
    <location>
        <begin position="130"/>
        <end position="158"/>
    </location>
</feature>
<dbReference type="Pfam" id="PF00076">
    <property type="entry name" value="RRM_1"/>
    <property type="match status" value="1"/>
</dbReference>
<feature type="compositionally biased region" description="Polar residues" evidence="3">
    <location>
        <begin position="420"/>
        <end position="439"/>
    </location>
</feature>
<proteinExistence type="predicted"/>
<feature type="region of interest" description="Disordered" evidence="3">
    <location>
        <begin position="401"/>
        <end position="439"/>
    </location>
</feature>
<reference evidence="5 6" key="1">
    <citation type="submission" date="2015-08" db="EMBL/GenBank/DDBJ databases">
        <title>Ancestral chromatin configuration constrains chromatin evolution on differentiating sex chromosomes in Drosophila.</title>
        <authorList>
            <person name="Zhou Q."/>
            <person name="Bachtrog D."/>
        </authorList>
    </citation>
    <scope>NUCLEOTIDE SEQUENCE [LARGE SCALE GENOMIC DNA]</scope>
    <source>
        <tissue evidence="5">Whole larvae</tissue>
    </source>
</reference>
<organism evidence="5 6">
    <name type="scientific">Drosophila busckii</name>
    <name type="common">Fruit fly</name>
    <dbReference type="NCBI Taxonomy" id="30019"/>
    <lineage>
        <taxon>Eukaryota</taxon>
        <taxon>Metazoa</taxon>
        <taxon>Ecdysozoa</taxon>
        <taxon>Arthropoda</taxon>
        <taxon>Hexapoda</taxon>
        <taxon>Insecta</taxon>
        <taxon>Pterygota</taxon>
        <taxon>Neoptera</taxon>
        <taxon>Endopterygota</taxon>
        <taxon>Diptera</taxon>
        <taxon>Brachycera</taxon>
        <taxon>Muscomorpha</taxon>
        <taxon>Ephydroidea</taxon>
        <taxon>Drosophilidae</taxon>
        <taxon>Drosophila</taxon>
    </lineage>
</organism>
<evidence type="ECO:0000256" key="1">
    <source>
        <dbReference type="ARBA" id="ARBA00022884"/>
    </source>
</evidence>
<accession>A0A0M3QYF8</accession>
<dbReference type="OMA" id="KRALSCN"/>
<keyword evidence="6" id="KW-1185">Reference proteome</keyword>
<feature type="compositionally biased region" description="Polar residues" evidence="3">
    <location>
        <begin position="308"/>
        <end position="335"/>
    </location>
</feature>
<evidence type="ECO:0000313" key="6">
    <source>
        <dbReference type="Proteomes" id="UP000494163"/>
    </source>
</evidence>
<dbReference type="STRING" id="30019.A0A0M3QYF8"/>
<dbReference type="Gene3D" id="3.30.70.330">
    <property type="match status" value="1"/>
</dbReference>
<dbReference type="Proteomes" id="UP000494163">
    <property type="component" value="Chromosome 3R"/>
</dbReference>
<dbReference type="PROSITE" id="PS50102">
    <property type="entry name" value="RRM"/>
    <property type="match status" value="1"/>
</dbReference>
<dbReference type="SUPFAM" id="SSF54928">
    <property type="entry name" value="RNA-binding domain, RBD"/>
    <property type="match status" value="1"/>
</dbReference>
<dbReference type="FunFam" id="3.30.70.330:FF:000414">
    <property type="entry name" value="Eukaryotic translation initiation factor 4H"/>
    <property type="match status" value="1"/>
</dbReference>
<evidence type="ECO:0000313" key="5">
    <source>
        <dbReference type="EMBL" id="ALC47603.1"/>
    </source>
</evidence>
<feature type="compositionally biased region" description="Low complexity" evidence="3">
    <location>
        <begin position="159"/>
        <end position="170"/>
    </location>
</feature>
<sequence length="439" mass="48199">MAERSNEGRGNNNRGNQDEYRNFHYRQRDNNYRERHREVPTDPPYIAFVGNLPKGLVQGDVMKIFDDFDVKSVRLIKDRETDEFKGYGYVEFETPEQLKRALSRNGRIKLDNLSAPLRIDIADHRRQGNAGAGSTPGGGGGGGTSGGGSGGNGHGGGSASSSSGYNQNQRRNYRRDNSVGSRSFQGSNSRRQSNHSSNNSYYGNRQHNDNGRQSYHGGGRGGGEGRRSGRGRQHNNSGYHDGSNSSEFGSIGGSQDTSSLGSPRQNVDTRTSTSTTSFQSSYSYPRYSSSNNNNYKNRNYNNNRGQHSHPNGNNGLQRQRSISTDNTHYANFGQNRTRDRRGHYNPNERGGHAARSSEQSSRVIASNLDDEERPKIVLKPRTINEPINALAETKQAASIFGKAKPREAPPPAIVEDQLESNDAQAGSSSNHTITAQDAP</sequence>
<dbReference type="InterPro" id="IPR000504">
    <property type="entry name" value="RRM_dom"/>
</dbReference>
<dbReference type="SMR" id="A0A0M3QYF8"/>
<name>A0A0M3QYF8_DROBS</name>
<dbReference type="InterPro" id="IPR012677">
    <property type="entry name" value="Nucleotide-bd_a/b_plait_sf"/>
</dbReference>
<feature type="compositionally biased region" description="Low complexity" evidence="3">
    <location>
        <begin position="269"/>
        <end position="304"/>
    </location>
</feature>
<feature type="region of interest" description="Disordered" evidence="3">
    <location>
        <begin position="1"/>
        <end position="25"/>
    </location>
</feature>
<feature type="compositionally biased region" description="Basic and acidic residues" evidence="3">
    <location>
        <begin position="16"/>
        <end position="25"/>
    </location>
</feature>